<dbReference type="VEuPathDB" id="FungiDB:ASPCADRAFT_175008"/>
<feature type="domain" description="MIT" evidence="3">
    <location>
        <begin position="246"/>
        <end position="311"/>
    </location>
</feature>
<dbReference type="Proteomes" id="UP000188318">
    <property type="component" value="Unassembled WGS sequence"/>
</dbReference>
<evidence type="ECO:0000259" key="3">
    <source>
        <dbReference type="Pfam" id="PF04212"/>
    </source>
</evidence>
<evidence type="ECO:0000313" key="5">
    <source>
        <dbReference type="EMBL" id="OOF92334.1"/>
    </source>
</evidence>
<proteinExistence type="predicted"/>
<dbReference type="InterPro" id="IPR036181">
    <property type="entry name" value="MIT_dom_sf"/>
</dbReference>
<dbReference type="EMBL" id="KV907507">
    <property type="protein sequence ID" value="OOF92334.1"/>
    <property type="molecule type" value="Genomic_DNA"/>
</dbReference>
<organism evidence="4 6">
    <name type="scientific">Aspergillus carbonarius (strain ITEM 5010)</name>
    <dbReference type="NCBI Taxonomy" id="602072"/>
    <lineage>
        <taxon>Eukaryota</taxon>
        <taxon>Fungi</taxon>
        <taxon>Dikarya</taxon>
        <taxon>Ascomycota</taxon>
        <taxon>Pezizomycotina</taxon>
        <taxon>Eurotiomycetes</taxon>
        <taxon>Eurotiomycetidae</taxon>
        <taxon>Eurotiales</taxon>
        <taxon>Aspergillaceae</taxon>
        <taxon>Aspergillus</taxon>
        <taxon>Aspergillus subgen. Circumdati</taxon>
    </lineage>
</organism>
<feature type="region of interest" description="Disordered" evidence="2">
    <location>
        <begin position="206"/>
        <end position="243"/>
    </location>
</feature>
<feature type="compositionally biased region" description="Polar residues" evidence="2">
    <location>
        <begin position="727"/>
        <end position="742"/>
    </location>
</feature>
<dbReference type="AlphaFoldDB" id="A0A1R3RCT6"/>
<evidence type="ECO:0000256" key="1">
    <source>
        <dbReference type="SAM" id="Coils"/>
    </source>
</evidence>
<feature type="region of interest" description="Disordered" evidence="2">
    <location>
        <begin position="822"/>
        <end position="846"/>
    </location>
</feature>
<gene>
    <name evidence="4" type="ORF">ASPCADRAFT_175008</name>
    <name evidence="5" type="ORF">ASPCADRAFT_175126</name>
</gene>
<feature type="compositionally biased region" description="Polar residues" evidence="2">
    <location>
        <begin position="23"/>
        <end position="42"/>
    </location>
</feature>
<dbReference type="PANTHER" id="PTHR37327:SF1">
    <property type="entry name" value="MICROTUBULE INTERACTING AND TRANSPORT DOMAIN-CONTAINING PROTEIN"/>
    <property type="match status" value="1"/>
</dbReference>
<dbReference type="InterPro" id="IPR007330">
    <property type="entry name" value="MIT_dom"/>
</dbReference>
<feature type="compositionally biased region" description="Basic and acidic residues" evidence="2">
    <location>
        <begin position="9"/>
        <end position="20"/>
    </location>
</feature>
<accession>A0A1R3RCT6</accession>
<dbReference type="STRING" id="602072.A0A1R3RCT6"/>
<dbReference type="OrthoDB" id="2245455at2759"/>
<evidence type="ECO:0000313" key="6">
    <source>
        <dbReference type="Proteomes" id="UP000188318"/>
    </source>
</evidence>
<keyword evidence="6" id="KW-1185">Reference proteome</keyword>
<keyword evidence="1" id="KW-0175">Coiled coil</keyword>
<dbReference type="Pfam" id="PF04212">
    <property type="entry name" value="MIT"/>
    <property type="match status" value="1"/>
</dbReference>
<reference evidence="6" key="2">
    <citation type="journal article" date="2017" name="Genome Biol.">
        <title>Comparative genomics reveals high biological diversity and specific adaptations in the industrially and medically important fungal genus Aspergillus.</title>
        <authorList>
            <person name="de Vries R.P."/>
            <person name="Riley R."/>
            <person name="Wiebenga A."/>
            <person name="Aguilar-Osorio G."/>
            <person name="Amillis S."/>
            <person name="Uchima C.A."/>
            <person name="Anderluh G."/>
            <person name="Asadollahi M."/>
            <person name="Askin M."/>
            <person name="Barry K."/>
            <person name="Battaglia E."/>
            <person name="Bayram O."/>
            <person name="Benocci T."/>
            <person name="Braus-Stromeyer S.A."/>
            <person name="Caldana C."/>
            <person name="Canovas D."/>
            <person name="Cerqueira G.C."/>
            <person name="Chen F."/>
            <person name="Chen W."/>
            <person name="Choi C."/>
            <person name="Clum A."/>
            <person name="Dos Santos R.A."/>
            <person name="Damasio A.R."/>
            <person name="Diallinas G."/>
            <person name="Emri T."/>
            <person name="Fekete E."/>
            <person name="Flipphi M."/>
            <person name="Freyberg S."/>
            <person name="Gallo A."/>
            <person name="Gournas C."/>
            <person name="Habgood R."/>
            <person name="Hainaut M."/>
            <person name="Harispe M.L."/>
            <person name="Henrissat B."/>
            <person name="Hilden K.S."/>
            <person name="Hope R."/>
            <person name="Hossain A."/>
            <person name="Karabika E."/>
            <person name="Karaffa L."/>
            <person name="Karanyi Z."/>
            <person name="Krasevec N."/>
            <person name="Kuo A."/>
            <person name="Kusch H."/>
            <person name="LaButti K."/>
            <person name="Lagendijk E.L."/>
            <person name="Lapidus A."/>
            <person name="Levasseur A."/>
            <person name="Lindquist E."/>
            <person name="Lipzen A."/>
            <person name="Logrieco A.F."/>
            <person name="MacCabe A."/>
            <person name="Maekelae M.R."/>
            <person name="Malavazi I."/>
            <person name="Melin P."/>
            <person name="Meyer V."/>
            <person name="Mielnichuk N."/>
            <person name="Miskei M."/>
            <person name="Molnar A.P."/>
            <person name="Mule G."/>
            <person name="Ngan C.Y."/>
            <person name="Orejas M."/>
            <person name="Orosz E."/>
            <person name="Ouedraogo J.P."/>
            <person name="Overkamp K.M."/>
            <person name="Park H.-S."/>
            <person name="Perrone G."/>
            <person name="Piumi F."/>
            <person name="Punt P.J."/>
            <person name="Ram A.F."/>
            <person name="Ramon A."/>
            <person name="Rauscher S."/>
            <person name="Record E."/>
            <person name="Riano-Pachon D.M."/>
            <person name="Robert V."/>
            <person name="Roehrig J."/>
            <person name="Ruller R."/>
            <person name="Salamov A."/>
            <person name="Salih N.S."/>
            <person name="Samson R.A."/>
            <person name="Sandor E."/>
            <person name="Sanguinetti M."/>
            <person name="Schuetze T."/>
            <person name="Sepcic K."/>
            <person name="Shelest E."/>
            <person name="Sherlock G."/>
            <person name="Sophianopoulou V."/>
            <person name="Squina F.M."/>
            <person name="Sun H."/>
            <person name="Susca A."/>
            <person name="Todd R.B."/>
            <person name="Tsang A."/>
            <person name="Unkles S.E."/>
            <person name="van de Wiele N."/>
            <person name="van Rossen-Uffink D."/>
            <person name="Oliveira J.V."/>
            <person name="Vesth T.C."/>
            <person name="Visser J."/>
            <person name="Yu J.-H."/>
            <person name="Zhou M."/>
            <person name="Andersen M.R."/>
            <person name="Archer D.B."/>
            <person name="Baker S.E."/>
            <person name="Benoit I."/>
            <person name="Brakhage A.A."/>
            <person name="Braus G.H."/>
            <person name="Fischer R."/>
            <person name="Frisvad J.C."/>
            <person name="Goldman G.H."/>
            <person name="Houbraken J."/>
            <person name="Oakley B."/>
            <person name="Pocsi I."/>
            <person name="Scazzocchio C."/>
            <person name="Seiboth B."/>
            <person name="vanKuyk P.A."/>
            <person name="Wortman J."/>
            <person name="Dyer P.S."/>
            <person name="Grigoriev I.V."/>
        </authorList>
    </citation>
    <scope>NUCLEOTIDE SEQUENCE [LARGE SCALE GENOMIC DNA]</scope>
    <source>
        <strain evidence="6">ITEM 5010</strain>
    </source>
</reference>
<feature type="region of interest" description="Disordered" evidence="2">
    <location>
        <begin position="783"/>
        <end position="804"/>
    </location>
</feature>
<evidence type="ECO:0000256" key="2">
    <source>
        <dbReference type="SAM" id="MobiDB-lite"/>
    </source>
</evidence>
<reference evidence="4" key="1">
    <citation type="submission" date="2016-12" db="EMBL/GenBank/DDBJ databases">
        <authorList>
            <consortium name="DOE Joint Genome Institute"/>
            <person name="Riley R."/>
            <person name="Kuo A."/>
            <person name="Sun H."/>
            <person name="Pangilinan J."/>
            <person name="Culley D."/>
            <person name="Salamov A."/>
            <person name="Magnuson J."/>
            <person name="Bruno K."/>
            <person name="Henrissat B."/>
            <person name="Berka R."/>
            <person name="Tsang A."/>
            <person name="Barry K."/>
            <person name="lapidus A."/>
            <person name="Martin J."/>
            <person name="Lindquist E."/>
            <person name="Wang Z."/>
            <person name="Baker S."/>
            <person name="Grigoriev I."/>
            <person name="Nordberg H.P."/>
            <person name="Cantor M.N."/>
            <person name="Hua S.X."/>
        </authorList>
    </citation>
    <scope>NUCLEOTIDE SEQUENCE [LARGE SCALE GENOMIC DNA]</scope>
    <source>
        <strain evidence="4">ITEM 5010</strain>
    </source>
</reference>
<sequence>MNALQAMSKSKESDTADHISRLGSVTPTRSSLSQVGESLSRTDGNHIREGLGSLNRWSQSTASSRSSTDYYRRLNVSQASRSPSPPAGHGVHSNDNEGLNSNSRMTPETRFDTHDNPRVLSTSNNDDQLRGHNPFQPSITSSHDHSSPFSTDVIAAATAPRTHSVSSGVGRIPHNFFNNPWMIEHDSRTDAARETAGGIHTRPILEAHSPRAQGPEVSLEESPQLFSGQDTGQEKRKRGQSQKAMLSKALQKANTAVLLDNAANFEGAMEAYNDACQLLHLVMLRSDGGEDEKLKLQEIRDTYMLRVTELQRMDFSFRDLDSKALPERPLSQESYGDLSQSNHDDKVELLSGEESVSLHRSSHSRPIDLLERLAPDWDHRERQSLLPSPLGDSTQIAAEPSGFNSISQPGSFRRASVNESMSALASPESLISGVDITYGADQSDLSSLSNHVRDVNESTSWLDTIDESGASSPASMHSEASSIYLRHRGKFHPTVGTEAEFDAALDAAVEAAYDEGLEPAMELGDSRDSNDILANARRNVEMAKQKVREAEREAQLALTHAQEMRRLQEQTALDSVSGPESEYLDEEAEEEERLLEEMTQGYVMDDFEFGIPSKSALPRQSGPSNFPGKMWESLSTSNTMTASATLSPLTENGILSLADENTPEPSGSPFLNGDTLSVSTKPVLGPISTPSVRARRLSSQYTTELKIETNADPLSFRPPPVPKDDTAPSSSGSHQPSRTSGPASALRSAAHSKKRNVSIGSFNEDALGNSSLERVFYHDDSGHGLAKLPSPTRPIGKVPSAPENLGKLNTGLASFRLRNISVSGPEPSAESPNTPSSNAFPGFDTQKGPMTASIPVMPTPTVSNISANGLPSGGLNLFDSHIHSPTSPGSPNLMAADAPLPLEPCPESFLLRPFWLMRCIYQTISHPRGGYLSTKLFIPRDVWRVKNVKIKAVEEKVANCDLLTAALLKLAKVDTYDADAVLEEMQSLEGVLDQVQMSLSKKIGSEVGVQGAMPLFKSAQAFEDAATLDALPSKPSNGPSKSYLTSWRKLRSKNSGLSATASFPTSKDPSKDNLTINTIPMTSMPASQPLRRSASQLQYNGPNNYMGALARLCDAAQVLDQIAQQVEDPGLKHSSPTLVGLELSTRHAAEFFGFYVCRFALNDIGMMLDKFIKRGSEWVLI</sequence>
<protein>
    <recommendedName>
        <fullName evidence="3">MIT domain-containing protein</fullName>
    </recommendedName>
</protein>
<dbReference type="PANTHER" id="PTHR37327">
    <property type="entry name" value="CHROMOSOME 1, WHOLE GENOME SHOTGUN SEQUENCE"/>
    <property type="match status" value="1"/>
</dbReference>
<feature type="compositionally biased region" description="Basic and acidic residues" evidence="2">
    <location>
        <begin position="107"/>
        <end position="117"/>
    </location>
</feature>
<feature type="region of interest" description="Disordered" evidence="2">
    <location>
        <begin position="1"/>
        <end position="149"/>
    </location>
</feature>
<feature type="coiled-coil region" evidence="1">
    <location>
        <begin position="533"/>
        <end position="567"/>
    </location>
</feature>
<dbReference type="SUPFAM" id="SSF116846">
    <property type="entry name" value="MIT domain"/>
    <property type="match status" value="1"/>
</dbReference>
<feature type="region of interest" description="Disordered" evidence="2">
    <location>
        <begin position="703"/>
        <end position="757"/>
    </location>
</feature>
<dbReference type="VEuPathDB" id="FungiDB:ASPCADRAFT_175126"/>
<evidence type="ECO:0000313" key="4">
    <source>
        <dbReference type="EMBL" id="OOF92293.1"/>
    </source>
</evidence>
<feature type="compositionally biased region" description="Polar residues" evidence="2">
    <location>
        <begin position="96"/>
        <end position="106"/>
    </location>
</feature>
<feature type="compositionally biased region" description="Low complexity" evidence="2">
    <location>
        <begin position="56"/>
        <end position="69"/>
    </location>
</feature>
<name>A0A1R3RCT6_ASPC5</name>
<dbReference type="EMBL" id="KV907507">
    <property type="protein sequence ID" value="OOF92293.1"/>
    <property type="molecule type" value="Genomic_DNA"/>
</dbReference>
<feature type="compositionally biased region" description="Polar residues" evidence="2">
    <location>
        <begin position="830"/>
        <end position="839"/>
    </location>
</feature>
<feature type="region of interest" description="Disordered" evidence="2">
    <location>
        <begin position="679"/>
        <end position="698"/>
    </location>
</feature>
<dbReference type="Gene3D" id="1.20.58.80">
    <property type="entry name" value="Phosphotransferase system, lactose/cellobiose-type IIA subunit"/>
    <property type="match status" value="1"/>
</dbReference>
<dbReference type="OMA" id="PNANYMG"/>